<evidence type="ECO:0000256" key="1">
    <source>
        <dbReference type="SAM" id="MobiDB-lite"/>
    </source>
</evidence>
<dbReference type="SUPFAM" id="SSF56349">
    <property type="entry name" value="DNA breaking-rejoining enzymes"/>
    <property type="match status" value="1"/>
</dbReference>
<sequence>MTLDVPLGLASASRQCVAAEAREVPRVYLWSSESLSLSSASRRNRRFGQVSWTIPAMGFLLRSSRRRKEPRVLRRCKGHGRRSMMGAALALSAGTEAKAAEEGDYVYPEWLTLPLAPYARRRTLLKEIVPNEVWTLDQIFGTFYVYVPIRATVLKVKDGLLVYAPVAATKECLSMIKDLEKKHGPVRWILLPSKAVEHKVLAGPFAKKFPKAKLFVAPGQFSVPVDLPLNVLGFPSYEVLDPEGLESLPWAEDCQTAYVDASTFGEVALLHKSCFAADGVVERDARELLNILEAGLNLEGQRCGIDEMEGGALELTSWVHKGPGPGSGAQRAHGWDDPLLLLQHLWRRRVQPVVARVVRRLPWSEALDVLADARQKDVRVPVLVTAWRQSLEWLGQADQLAFNSALKAMGWRMSIWLLLKCRQSCWPQGEAAEVLLLKKTSWATALQIFWSLKERTRFAFNELLTSTREAPSQCLGILATLRQQGVQADAASWSSCVYSTRKSWRRALGLVTQLRRHLRWDLDQYMAKGGHFPDFSSYLGATNAAFSSCALAKRWQNAVDLLSHLGRFSTEANEISYSACGASLDQGPWQLLFHFWGSIERRFRDPRRTAEDLWKDLFSTATAALARQLEWALALSMLARSDLLDPFALDLVLDACVKQKVASGILEDVALERNLPRLDVVFSISFFLGALAWLRLAAWASALCAAGMGRKERWVLDFLAYQQELQNCSKTLVVTDSVISIPEDPPELLLDPEYRRALAYHAREAAQNELPDTVEVRRKGWARIALFATFFNPGALSDGKVEVPEAGVTRPWQWQEGWEKSFQRLRQGGRPFVAPIIQELILKQQPEKTLSYVDRISAWDFQRVVSAHFDCPIPLKPKQFREIFSFLTRPKPLAYCAEDVKFLADLQTSAIPNGETATASSQRPKAEEDTRSKEIEWAIEGDFDTYLRRTKLEGRRMSRSGEWGGEPELLMLSKYLKRPIEAPYRARLAGMIPAHINPANVYGFDPLTPQELGAFRVQGQVLADAHRAAHGAPAVVPGVAVAAPAPVVRPGAAPAAPPGGAAIGAGAMGAAVVEAVDTRVVLEDGGPHKKGDIVARDPAVLPPASLVTGERGVLPVAGTAVLIRKVKASEAAAYRLEDLRLQVIREAHRISPGQPDYSSSDLMMGWKYKRAGAGIDSTLAAHVANELKAEAAIAKEARKAREEQAARRKGPKPGKGKAEGYYNGEALRQRPPPTLAAGTGASWARLSIPEGRELFVAQSDIKDYFYSLQLPESLRSLFCMPPIPASLLRHWGVSAEHGGSLVYDGWAHPRLRVVPMGWSWAMWLSQRVHQVQSQIGAGISQDRVLVDGKPAPDLSDGQVLLLPYADNLNVAGVDQRRVQMAKDGAVKRLREVGLLVHEEMDACTVAQSLGYCIDGVAGTVRVCRRVACLLLATSSSLNLRWIPSEINVADEGSRRWERSRKAHGSESQTFLEQSAISMEVAVDYKHRMQIFRKFAKEHKLSLRGQKKLDESFCFFLNSLFEEGNDIGDATKHLAALIDSEPGCTGKDSLPRSRRCLQGWRRLDPGATRPPMPWELIAAIVMKLVQRELIDQALLVLLMFDAYLRPGEALSLRREDLVEPTAQHPFFSLNLHPSDRQESSKVGLSDETILLDSKTTPWMGLLLRHHLSLHRGEMIFRVDYRGLRDAWQGALVDLGLCRTHSVLYQLRHSGPSYDRMVKHRSLLDVKKRGRWLSDSSVRRYEASARLNQEFQKLPKKVQRDLKTERIRVLFHGYGHYSAMVQVEARLRVTESLVRRRVTRQVNFVLSHSDIEWHDLKLPVLTFQRGKATRRVIRVPMWEQLDGSWSRKVEQLVLSNDGARTYDGKRGQRVFWRGTDSAVPAQDCDPQVHVACHVDNSTLRYFSRLKVSRMSRQLPRRIDASLSGVKQRAVAIGLDAVYRRLGVLDESPREVSIEEQLQQRFLLDMDGSSQRAYGRPIFVHTPMCSWLKRIVFDVDSAVLGPSFQLCCLQAGHKSLQLVL</sequence>
<protein>
    <submittedName>
        <fullName evidence="2">Uncharacterized protein</fullName>
    </submittedName>
</protein>
<dbReference type="Gene3D" id="3.90.70.80">
    <property type="match status" value="1"/>
</dbReference>
<name>A0ABP0RN32_9DINO</name>
<proteinExistence type="predicted"/>
<comment type="caution">
    <text evidence="2">The sequence shown here is derived from an EMBL/GenBank/DDBJ whole genome shotgun (WGS) entry which is preliminary data.</text>
</comment>
<dbReference type="InterPro" id="IPR011990">
    <property type="entry name" value="TPR-like_helical_dom_sf"/>
</dbReference>
<evidence type="ECO:0000313" key="3">
    <source>
        <dbReference type="Proteomes" id="UP001642484"/>
    </source>
</evidence>
<reference evidence="2 3" key="1">
    <citation type="submission" date="2024-02" db="EMBL/GenBank/DDBJ databases">
        <authorList>
            <person name="Chen Y."/>
            <person name="Shah S."/>
            <person name="Dougan E. K."/>
            <person name="Thang M."/>
            <person name="Chan C."/>
        </authorList>
    </citation>
    <scope>NUCLEOTIDE SEQUENCE [LARGE SCALE GENOMIC DNA]</scope>
</reference>
<accession>A0ABP0RN32</accession>
<keyword evidence="3" id="KW-1185">Reference proteome</keyword>
<dbReference type="EMBL" id="CAXAMN010026295">
    <property type="protein sequence ID" value="CAK9102017.1"/>
    <property type="molecule type" value="Genomic_DNA"/>
</dbReference>
<dbReference type="InterPro" id="IPR025638">
    <property type="entry name" value="DUF4336"/>
</dbReference>
<dbReference type="PANTHER" id="PTHR33835:SF2">
    <property type="entry name" value="LYSINE-TRNA LIGASE"/>
    <property type="match status" value="1"/>
</dbReference>
<dbReference type="Pfam" id="PF14234">
    <property type="entry name" value="DUF4336"/>
    <property type="match status" value="2"/>
</dbReference>
<gene>
    <name evidence="2" type="ORF">CCMP2556_LOCUS48055</name>
</gene>
<dbReference type="PANTHER" id="PTHR33835">
    <property type="entry name" value="YALI0C07656P"/>
    <property type="match status" value="1"/>
</dbReference>
<dbReference type="InterPro" id="IPR011010">
    <property type="entry name" value="DNA_brk_join_enz"/>
</dbReference>
<dbReference type="Proteomes" id="UP001642484">
    <property type="component" value="Unassembled WGS sequence"/>
</dbReference>
<dbReference type="Gene3D" id="1.25.40.10">
    <property type="entry name" value="Tetratricopeptide repeat domain"/>
    <property type="match status" value="1"/>
</dbReference>
<organism evidence="2 3">
    <name type="scientific">Durusdinium trenchii</name>
    <dbReference type="NCBI Taxonomy" id="1381693"/>
    <lineage>
        <taxon>Eukaryota</taxon>
        <taxon>Sar</taxon>
        <taxon>Alveolata</taxon>
        <taxon>Dinophyceae</taxon>
        <taxon>Suessiales</taxon>
        <taxon>Symbiodiniaceae</taxon>
        <taxon>Durusdinium</taxon>
    </lineage>
</organism>
<feature type="region of interest" description="Disordered" evidence="1">
    <location>
        <begin position="1199"/>
        <end position="1226"/>
    </location>
</feature>
<evidence type="ECO:0000313" key="2">
    <source>
        <dbReference type="EMBL" id="CAK9102017.1"/>
    </source>
</evidence>